<organism evidence="1">
    <name type="scientific">viral metagenome</name>
    <dbReference type="NCBI Taxonomy" id="1070528"/>
    <lineage>
        <taxon>unclassified sequences</taxon>
        <taxon>metagenomes</taxon>
        <taxon>organismal metagenomes</taxon>
    </lineage>
</organism>
<evidence type="ECO:0000313" key="1">
    <source>
        <dbReference type="EMBL" id="QJA57506.1"/>
    </source>
</evidence>
<dbReference type="AlphaFoldDB" id="A0A6M3IJ22"/>
<dbReference type="EMBL" id="MT141277">
    <property type="protein sequence ID" value="QJA57506.1"/>
    <property type="molecule type" value="Genomic_DNA"/>
</dbReference>
<name>A0A6M3IJ22_9ZZZZ</name>
<proteinExistence type="predicted"/>
<gene>
    <name evidence="1" type="ORF">MM415B01629_0008</name>
</gene>
<sequence>MGIKFPSISFGTCERCGMDGRDQTVGLTGADAAARSTTGNGVELKSYDGKKLCDACINELKADKQSLQDAKKHAEKDKFLGKAGFVNTIS</sequence>
<reference evidence="1" key="1">
    <citation type="submission" date="2020-03" db="EMBL/GenBank/DDBJ databases">
        <title>The deep terrestrial virosphere.</title>
        <authorList>
            <person name="Holmfeldt K."/>
            <person name="Nilsson E."/>
            <person name="Simone D."/>
            <person name="Lopez-Fernandez M."/>
            <person name="Wu X."/>
            <person name="de Brujin I."/>
            <person name="Lundin D."/>
            <person name="Andersson A."/>
            <person name="Bertilsson S."/>
            <person name="Dopson M."/>
        </authorList>
    </citation>
    <scope>NUCLEOTIDE SEQUENCE</scope>
    <source>
        <strain evidence="1">MM415B01629</strain>
    </source>
</reference>
<protein>
    <submittedName>
        <fullName evidence="1">Uncharacterized protein</fullName>
    </submittedName>
</protein>
<accession>A0A6M3IJ22</accession>